<keyword evidence="3" id="KW-0378">Hydrolase</keyword>
<dbReference type="PANTHER" id="PTHR11905:SF159">
    <property type="entry name" value="ADAM METALLOPROTEASE"/>
    <property type="match status" value="1"/>
</dbReference>
<evidence type="ECO:0000256" key="5">
    <source>
        <dbReference type="ARBA" id="ARBA00023049"/>
    </source>
</evidence>
<dbReference type="SMART" id="SM00608">
    <property type="entry name" value="ACR"/>
    <property type="match status" value="1"/>
</dbReference>
<dbReference type="InterPro" id="IPR006586">
    <property type="entry name" value="ADAM_Cys-rich"/>
</dbReference>
<evidence type="ECO:0000256" key="3">
    <source>
        <dbReference type="ARBA" id="ARBA00022801"/>
    </source>
</evidence>
<dbReference type="PANTHER" id="PTHR11905">
    <property type="entry name" value="ADAM A DISINTEGRIN AND METALLOPROTEASE DOMAIN"/>
    <property type="match status" value="1"/>
</dbReference>
<dbReference type="InterPro" id="IPR024079">
    <property type="entry name" value="MetalloPept_cat_dom_sf"/>
</dbReference>
<organism evidence="10">
    <name type="scientific">Octopus bimaculoides</name>
    <name type="common">California two-spotted octopus</name>
    <dbReference type="NCBI Taxonomy" id="37653"/>
    <lineage>
        <taxon>Eukaryota</taxon>
        <taxon>Metazoa</taxon>
        <taxon>Spiralia</taxon>
        <taxon>Lophotrochozoa</taxon>
        <taxon>Mollusca</taxon>
        <taxon>Cephalopoda</taxon>
        <taxon>Coleoidea</taxon>
        <taxon>Octopodiformes</taxon>
        <taxon>Octopoda</taxon>
        <taxon>Incirrata</taxon>
        <taxon>Octopodidae</taxon>
        <taxon>Octopus</taxon>
    </lineage>
</organism>
<evidence type="ECO:0000256" key="6">
    <source>
        <dbReference type="ARBA" id="ARBA00023157"/>
    </source>
</evidence>
<gene>
    <name evidence="10" type="ORF">OCBIM_22027312mg</name>
</gene>
<evidence type="ECO:0000256" key="7">
    <source>
        <dbReference type="ARBA" id="ARBA00023180"/>
    </source>
</evidence>
<dbReference type="GO" id="GO:0004222">
    <property type="term" value="F:metalloendopeptidase activity"/>
    <property type="evidence" value="ECO:0007669"/>
    <property type="project" value="InterPro"/>
</dbReference>
<feature type="binding site" evidence="8">
    <location>
        <position position="173"/>
    </location>
    <ligand>
        <name>Zn(2+)</name>
        <dbReference type="ChEBI" id="CHEBI:29105"/>
        <note>catalytic</note>
    </ligand>
</feature>
<dbReference type="EMBL" id="KQ420255">
    <property type="protein sequence ID" value="KOF80861.1"/>
    <property type="molecule type" value="Genomic_DNA"/>
</dbReference>
<feature type="domain" description="Peptidase M12B" evidence="9">
    <location>
        <begin position="88"/>
        <end position="243"/>
    </location>
</feature>
<proteinExistence type="predicted"/>
<dbReference type="GO" id="GO:0006509">
    <property type="term" value="P:membrane protein ectodomain proteolysis"/>
    <property type="evidence" value="ECO:0007669"/>
    <property type="project" value="TreeGrafter"/>
</dbReference>
<evidence type="ECO:0000256" key="8">
    <source>
        <dbReference type="PROSITE-ProRule" id="PRU00276"/>
    </source>
</evidence>
<sequence>MPFLTATTLQCGLQSFLCCTSSSEGTRWFNKGRTKNGNRKQETITEMQEFYAAMVDRMDTRMRTLTLPNRKLGVTLAGFYIDEDPKSRLWLDKDGRQKPEIKTDQFLKALTHWSKRRNLPEHDHAMFFTILEVFENGQKKLRGYSPQSKICSNESVSIIQERLDFSTITVATHVLAHSLGARHDGDSNPCRPEDHYIMSPKSVTLTEGSILNMWNFSSCSSNSVGQNLKRLNEENSNCLKNTPSVRRSKPHRQLGQMFDADVQCQHIFGETSYVCRSKYWSSYRGLCTGLWCSTNSGHCQKIIPADGTSCGRQKWCMNGKCVTDREAPEVADECPLRDQKNRISGTNLTCEQVSKSHQWECYQTSVAQACCYTCPMKPCDGNTCCKFDDRHSQCRNFSSYACYTPDITKLCCETCKRHCKTNIPGCACGDRRDGCSNITRLDCYTQHKECCYTCSKLRDTTHPDCEFGDRSDQCLASNCIYYDTYRQSRVCCQTCRHLHTLVATTTEVANSPPSPVDSAATGTVPLASLYWLTAQLMLTAITTSTTTTTTTASTTSMMTMMMMMMTALTITMSRPL</sequence>
<name>A0A0L8GUX5_OCTBM</name>
<dbReference type="OrthoDB" id="10035764at2759"/>
<reference evidence="10" key="1">
    <citation type="submission" date="2015-07" db="EMBL/GenBank/DDBJ databases">
        <title>MeaNS - Measles Nucleotide Surveillance Program.</title>
        <authorList>
            <person name="Tran T."/>
            <person name="Druce J."/>
        </authorList>
    </citation>
    <scope>NUCLEOTIDE SEQUENCE</scope>
    <source>
        <strain evidence="10">UCB-OBI-ISO-001</strain>
        <tissue evidence="10">Gonad</tissue>
    </source>
</reference>
<dbReference type="GO" id="GO:0046872">
    <property type="term" value="F:metal ion binding"/>
    <property type="evidence" value="ECO:0007669"/>
    <property type="project" value="UniProtKB-KW"/>
</dbReference>
<keyword evidence="5" id="KW-0482">Metalloprotease</keyword>
<dbReference type="InterPro" id="IPR041645">
    <property type="entry name" value="ADAMTS_CR_2"/>
</dbReference>
<comment type="caution">
    <text evidence="8">Lacks conserved residue(s) required for the propagation of feature annotation.</text>
</comment>
<protein>
    <recommendedName>
        <fullName evidence="9">Peptidase M12B domain-containing protein</fullName>
    </recommendedName>
</protein>
<dbReference type="InterPro" id="IPR001590">
    <property type="entry name" value="Peptidase_M12B"/>
</dbReference>
<keyword evidence="1" id="KW-0645">Protease</keyword>
<dbReference type="AlphaFoldDB" id="A0A0L8GUX5"/>
<dbReference type="SUPFAM" id="SSF55486">
    <property type="entry name" value="Metalloproteases ('zincins'), catalytic domain"/>
    <property type="match status" value="1"/>
</dbReference>
<keyword evidence="6" id="KW-1015">Disulfide bond</keyword>
<dbReference type="Gene3D" id="3.40.1620.60">
    <property type="match status" value="1"/>
</dbReference>
<dbReference type="PROSITE" id="PS50215">
    <property type="entry name" value="ADAM_MEPRO"/>
    <property type="match status" value="1"/>
</dbReference>
<dbReference type="Gene3D" id="3.40.390.10">
    <property type="entry name" value="Collagenase (Catalytic Domain)"/>
    <property type="match status" value="1"/>
</dbReference>
<feature type="binding site" evidence="8">
    <location>
        <position position="177"/>
    </location>
    <ligand>
        <name>Zn(2+)</name>
        <dbReference type="ChEBI" id="CHEBI:29105"/>
        <note>catalytic</note>
    </ligand>
</feature>
<dbReference type="Pfam" id="PF17771">
    <property type="entry name" value="ADAMTS_CR_2"/>
    <property type="match status" value="1"/>
</dbReference>
<evidence type="ECO:0000256" key="1">
    <source>
        <dbReference type="ARBA" id="ARBA00022670"/>
    </source>
</evidence>
<keyword evidence="7" id="KW-0325">Glycoprotein</keyword>
<evidence type="ECO:0000313" key="10">
    <source>
        <dbReference type="EMBL" id="KOF80861.1"/>
    </source>
</evidence>
<feature type="binding site" evidence="8">
    <location>
        <position position="183"/>
    </location>
    <ligand>
        <name>Zn(2+)</name>
        <dbReference type="ChEBI" id="CHEBI:29105"/>
        <note>catalytic</note>
    </ligand>
</feature>
<evidence type="ECO:0000256" key="4">
    <source>
        <dbReference type="ARBA" id="ARBA00022833"/>
    </source>
</evidence>
<accession>A0A0L8GUX5</accession>
<keyword evidence="2 8" id="KW-0479">Metal-binding</keyword>
<keyword evidence="4 8" id="KW-0862">Zinc</keyword>
<evidence type="ECO:0000256" key="2">
    <source>
        <dbReference type="ARBA" id="ARBA00022723"/>
    </source>
</evidence>
<evidence type="ECO:0000259" key="9">
    <source>
        <dbReference type="PROSITE" id="PS50215"/>
    </source>
</evidence>